<keyword evidence="8" id="KW-0965">Cell junction</keyword>
<evidence type="ECO:0000256" key="11">
    <source>
        <dbReference type="ARBA" id="ARBA00023136"/>
    </source>
</evidence>
<dbReference type="GO" id="GO:0098609">
    <property type="term" value="P:cell-cell adhesion"/>
    <property type="evidence" value="ECO:0007669"/>
    <property type="project" value="InterPro"/>
</dbReference>
<evidence type="ECO:0000256" key="5">
    <source>
        <dbReference type="ARBA" id="ARBA00018125"/>
    </source>
</evidence>
<gene>
    <name evidence="17" type="ORF">K470DRAFT_226513</name>
</gene>
<proteinExistence type="inferred from homology"/>
<dbReference type="GO" id="GO:0005634">
    <property type="term" value="C:nucleus"/>
    <property type="evidence" value="ECO:0007669"/>
    <property type="project" value="UniProtKB-SubCell"/>
</dbReference>
<evidence type="ECO:0000256" key="1">
    <source>
        <dbReference type="ARBA" id="ARBA00004123"/>
    </source>
</evidence>
<organism evidence="17 18">
    <name type="scientific">Piedraia hortae CBS 480.64</name>
    <dbReference type="NCBI Taxonomy" id="1314780"/>
    <lineage>
        <taxon>Eukaryota</taxon>
        <taxon>Fungi</taxon>
        <taxon>Dikarya</taxon>
        <taxon>Ascomycota</taxon>
        <taxon>Pezizomycotina</taxon>
        <taxon>Dothideomycetes</taxon>
        <taxon>Dothideomycetidae</taxon>
        <taxon>Capnodiales</taxon>
        <taxon>Piedraiaceae</taxon>
        <taxon>Piedraia</taxon>
    </lineage>
</organism>
<evidence type="ECO:0000256" key="2">
    <source>
        <dbReference type="ARBA" id="ARBA00004536"/>
    </source>
</evidence>
<feature type="coiled-coil region" evidence="13">
    <location>
        <begin position="404"/>
        <end position="431"/>
    </location>
</feature>
<evidence type="ECO:0000313" key="17">
    <source>
        <dbReference type="EMBL" id="KAF2863368.1"/>
    </source>
</evidence>
<dbReference type="GO" id="GO:0017022">
    <property type="term" value="F:myosin binding"/>
    <property type="evidence" value="ECO:0007669"/>
    <property type="project" value="InterPro"/>
</dbReference>
<feature type="transmembrane region" description="Helical" evidence="15">
    <location>
        <begin position="129"/>
        <end position="150"/>
    </location>
</feature>
<dbReference type="EMBL" id="MU005961">
    <property type="protein sequence ID" value="KAF2863368.1"/>
    <property type="molecule type" value="Genomic_DNA"/>
</dbReference>
<keyword evidence="6" id="KW-1003">Cell membrane</keyword>
<reference evidence="17" key="1">
    <citation type="journal article" date="2020" name="Stud. Mycol.">
        <title>101 Dothideomycetes genomes: a test case for predicting lifestyles and emergence of pathogens.</title>
        <authorList>
            <person name="Haridas S."/>
            <person name="Albert R."/>
            <person name="Binder M."/>
            <person name="Bloem J."/>
            <person name="Labutti K."/>
            <person name="Salamov A."/>
            <person name="Andreopoulos B."/>
            <person name="Baker S."/>
            <person name="Barry K."/>
            <person name="Bills G."/>
            <person name="Bluhm B."/>
            <person name="Cannon C."/>
            <person name="Castanera R."/>
            <person name="Culley D."/>
            <person name="Daum C."/>
            <person name="Ezra D."/>
            <person name="Gonzalez J."/>
            <person name="Henrissat B."/>
            <person name="Kuo A."/>
            <person name="Liang C."/>
            <person name="Lipzen A."/>
            <person name="Lutzoni F."/>
            <person name="Magnuson J."/>
            <person name="Mondo S."/>
            <person name="Nolan M."/>
            <person name="Ohm R."/>
            <person name="Pangilinan J."/>
            <person name="Park H.-J."/>
            <person name="Ramirez L."/>
            <person name="Alfaro M."/>
            <person name="Sun H."/>
            <person name="Tritt A."/>
            <person name="Yoshinaga Y."/>
            <person name="Zwiers L.-H."/>
            <person name="Turgeon B."/>
            <person name="Goodwin S."/>
            <person name="Spatafora J."/>
            <person name="Crous P."/>
            <person name="Grigoriev I."/>
        </authorList>
    </citation>
    <scope>NUCLEOTIDE SEQUENCE</scope>
    <source>
        <strain evidence="17">CBS 480.64</strain>
    </source>
</reference>
<dbReference type="InterPro" id="IPR026858">
    <property type="entry name" value="Vezatin"/>
</dbReference>
<sequence length="577" mass="64390">METIHANGTPLADYLLEGDGCFDQNRREDDEDKAQFAPPNIIRRPAKWKLLPPLQLRQHQSHLSRLRGAWSSANLRLGRVENERFMEHFRYIIVASQLLDEYVDHPRQFITPTNPNSETAASAVFQGGFYSIAAVASSAAVVTLVSYLLSNWPRCVSGSGCQATLVTFSALVFVSFASYVYFRLQWLKSLRQRAVNSASALTNNWQSLEVSTAAALSLIQEVELVSKGYRISTPMPPVSRLENQGGPRRCARLRKAVYRAQATVIPACAQTCHILSTLVDEDDVEKYFDVYNVQAQDVKEASGGEIEEAESLQSLRVLSYRAALLRRATLCFLMALGADGGRSDLNRWRVSTEVMEDLGKTVGAGAERLARVLAEMDSIPSPRTPVKNSTVPGREQMRQQVRKIDNLSSGIRSLQAKMQLLRDEANRCIKQSDADDLGPSLMDQYDAIGTDLKDLMQAWEAGKSSLQTQKQVEDRSSVALTGSPLHSPISSISGVTAVEDGKADELSDRFSGDSASDEEQVFEAIALPRTCTREERQKKMHEERERQMSLRAQRDRNTSMLRELESVINLRPKERVM</sequence>
<dbReference type="PANTHER" id="PTHR15989">
    <property type="entry name" value="VEZATIN"/>
    <property type="match status" value="1"/>
</dbReference>
<evidence type="ECO:0000313" key="18">
    <source>
        <dbReference type="Proteomes" id="UP000799421"/>
    </source>
</evidence>
<comment type="subcellular location">
    <subcellularLocation>
        <location evidence="2">Cell junction</location>
        <location evidence="2">Adherens junction</location>
    </subcellularLocation>
    <subcellularLocation>
        <location evidence="3">Cell membrane</location>
        <topology evidence="3">Multi-pass membrane protein</topology>
    </subcellularLocation>
    <subcellularLocation>
        <location evidence="1">Nucleus</location>
    </subcellularLocation>
</comment>
<protein>
    <recommendedName>
        <fullName evidence="5">Vezatin</fullName>
    </recommendedName>
</protein>
<keyword evidence="12" id="KW-0539">Nucleus</keyword>
<evidence type="ECO:0000259" key="16">
    <source>
        <dbReference type="Pfam" id="PF12632"/>
    </source>
</evidence>
<evidence type="ECO:0000256" key="4">
    <source>
        <dbReference type="ARBA" id="ARBA00007245"/>
    </source>
</evidence>
<dbReference type="PANTHER" id="PTHR15989:SF5">
    <property type="entry name" value="VEZATIN"/>
    <property type="match status" value="1"/>
</dbReference>
<feature type="domain" description="Myosin-binding" evidence="16">
    <location>
        <begin position="142"/>
        <end position="418"/>
    </location>
</feature>
<evidence type="ECO:0000256" key="6">
    <source>
        <dbReference type="ARBA" id="ARBA00022475"/>
    </source>
</evidence>
<dbReference type="AlphaFoldDB" id="A0A6A7C9P8"/>
<evidence type="ECO:0000256" key="3">
    <source>
        <dbReference type="ARBA" id="ARBA00004651"/>
    </source>
</evidence>
<keyword evidence="9 15" id="KW-1133">Transmembrane helix</keyword>
<evidence type="ECO:0000256" key="13">
    <source>
        <dbReference type="SAM" id="Coils"/>
    </source>
</evidence>
<keyword evidence="10 13" id="KW-0175">Coiled coil</keyword>
<accession>A0A6A7C9P8</accession>
<dbReference type="OrthoDB" id="21151at2759"/>
<dbReference type="InterPro" id="IPR026859">
    <property type="entry name" value="Myosin-bd"/>
</dbReference>
<dbReference type="Proteomes" id="UP000799421">
    <property type="component" value="Unassembled WGS sequence"/>
</dbReference>
<evidence type="ECO:0000256" key="7">
    <source>
        <dbReference type="ARBA" id="ARBA00022692"/>
    </source>
</evidence>
<comment type="similarity">
    <text evidence="4">Belongs to the vezatin family.</text>
</comment>
<keyword evidence="7 15" id="KW-0812">Transmembrane</keyword>
<keyword evidence="11 15" id="KW-0472">Membrane</keyword>
<evidence type="ECO:0000256" key="10">
    <source>
        <dbReference type="ARBA" id="ARBA00023054"/>
    </source>
</evidence>
<feature type="region of interest" description="Disordered" evidence="14">
    <location>
        <begin position="534"/>
        <end position="556"/>
    </location>
</feature>
<evidence type="ECO:0000256" key="8">
    <source>
        <dbReference type="ARBA" id="ARBA00022949"/>
    </source>
</evidence>
<name>A0A6A7C9P8_9PEZI</name>
<keyword evidence="18" id="KW-1185">Reference proteome</keyword>
<evidence type="ECO:0000256" key="9">
    <source>
        <dbReference type="ARBA" id="ARBA00022989"/>
    </source>
</evidence>
<feature type="transmembrane region" description="Helical" evidence="15">
    <location>
        <begin position="162"/>
        <end position="182"/>
    </location>
</feature>
<evidence type="ECO:0000256" key="15">
    <source>
        <dbReference type="SAM" id="Phobius"/>
    </source>
</evidence>
<evidence type="ECO:0000256" key="12">
    <source>
        <dbReference type="ARBA" id="ARBA00023242"/>
    </source>
</evidence>
<dbReference type="GO" id="GO:0005886">
    <property type="term" value="C:plasma membrane"/>
    <property type="evidence" value="ECO:0007669"/>
    <property type="project" value="UniProtKB-SubCell"/>
</dbReference>
<evidence type="ECO:0000256" key="14">
    <source>
        <dbReference type="SAM" id="MobiDB-lite"/>
    </source>
</evidence>
<dbReference type="Pfam" id="PF12632">
    <property type="entry name" value="Vezatin"/>
    <property type="match status" value="1"/>
</dbReference>